<dbReference type="EMBL" id="JAJTJA010000005">
    <property type="protein sequence ID" value="KAH8698791.1"/>
    <property type="molecule type" value="Genomic_DNA"/>
</dbReference>
<dbReference type="AlphaFoldDB" id="A0AAD4KT64"/>
<dbReference type="GeneID" id="70241406"/>
<gene>
    <name evidence="2" type="ORF">BGW36DRAFT_294631</name>
</gene>
<accession>A0AAD4KT64</accession>
<dbReference type="RefSeq" id="XP_046073255.1">
    <property type="nucleotide sequence ID" value="XM_046211119.1"/>
</dbReference>
<dbReference type="InterPro" id="IPR050977">
    <property type="entry name" value="Fungal_Meroterpenoid_Isomerase"/>
</dbReference>
<keyword evidence="3" id="KW-1185">Reference proteome</keyword>
<dbReference type="Proteomes" id="UP001201262">
    <property type="component" value="Unassembled WGS sequence"/>
</dbReference>
<proteinExistence type="predicted"/>
<reference evidence="2" key="1">
    <citation type="submission" date="2021-12" db="EMBL/GenBank/DDBJ databases">
        <title>Convergent genome expansion in fungi linked to evolution of root-endophyte symbiosis.</title>
        <authorList>
            <consortium name="DOE Joint Genome Institute"/>
            <person name="Ke Y.-H."/>
            <person name="Bonito G."/>
            <person name="Liao H.-L."/>
            <person name="Looney B."/>
            <person name="Rojas-Flechas A."/>
            <person name="Nash J."/>
            <person name="Hameed K."/>
            <person name="Schadt C."/>
            <person name="Martin F."/>
            <person name="Crous P.W."/>
            <person name="Miettinen O."/>
            <person name="Magnuson J.K."/>
            <person name="Labbe J."/>
            <person name="Jacobson D."/>
            <person name="Doktycz M.J."/>
            <person name="Veneault-Fourrey C."/>
            <person name="Kuo A."/>
            <person name="Mondo S."/>
            <person name="Calhoun S."/>
            <person name="Riley R."/>
            <person name="Ohm R."/>
            <person name="LaButti K."/>
            <person name="Andreopoulos B."/>
            <person name="Pangilinan J."/>
            <person name="Nolan M."/>
            <person name="Tritt A."/>
            <person name="Clum A."/>
            <person name="Lipzen A."/>
            <person name="Daum C."/>
            <person name="Barry K."/>
            <person name="Grigoriev I.V."/>
            <person name="Vilgalys R."/>
        </authorList>
    </citation>
    <scope>NUCLEOTIDE SEQUENCE</scope>
    <source>
        <strain evidence="2">PMI_201</strain>
    </source>
</reference>
<dbReference type="Gene3D" id="3.10.450.50">
    <property type="match status" value="1"/>
</dbReference>
<organism evidence="2 3">
    <name type="scientific">Talaromyces proteolyticus</name>
    <dbReference type="NCBI Taxonomy" id="1131652"/>
    <lineage>
        <taxon>Eukaryota</taxon>
        <taxon>Fungi</taxon>
        <taxon>Dikarya</taxon>
        <taxon>Ascomycota</taxon>
        <taxon>Pezizomycotina</taxon>
        <taxon>Eurotiomycetes</taxon>
        <taxon>Eurotiomycetidae</taxon>
        <taxon>Eurotiales</taxon>
        <taxon>Trichocomaceae</taxon>
        <taxon>Talaromyces</taxon>
        <taxon>Talaromyces sect. Bacilispori</taxon>
    </lineage>
</organism>
<dbReference type="PANTHER" id="PTHR39598">
    <property type="entry name" value="AUSTINOL SYNTHESIS PROTEIN F-RELATED"/>
    <property type="match status" value="1"/>
</dbReference>
<sequence>MAAPAEIQLATLNRFIDGWRNWKATDMLAPMSSDVTQKSLPFSLGHPARTREQIEATLPLLQRVVTDYELTIHEIVHDAPKSKAVVYALSKGKTPFGDWTNEYAVFVTFDESGREIAKVEEMIDTAFMKDFYPKFQKYLQEQLASSGSS</sequence>
<dbReference type="SUPFAM" id="SSF54427">
    <property type="entry name" value="NTF2-like"/>
    <property type="match status" value="1"/>
</dbReference>
<evidence type="ECO:0000313" key="2">
    <source>
        <dbReference type="EMBL" id="KAH8698791.1"/>
    </source>
</evidence>
<dbReference type="PANTHER" id="PTHR39598:SF1">
    <property type="entry name" value="AUSTINOID BIOSYNTHESIS CLUSTERS PROTEIN F-RELATED"/>
    <property type="match status" value="1"/>
</dbReference>
<name>A0AAD4KT64_9EURO</name>
<evidence type="ECO:0008006" key="4">
    <source>
        <dbReference type="Google" id="ProtNLM"/>
    </source>
</evidence>
<comment type="pathway">
    <text evidence="1">Secondary metabolite biosynthesis.</text>
</comment>
<evidence type="ECO:0000256" key="1">
    <source>
        <dbReference type="ARBA" id="ARBA00005179"/>
    </source>
</evidence>
<comment type="caution">
    <text evidence="2">The sequence shown here is derived from an EMBL/GenBank/DDBJ whole genome shotgun (WGS) entry which is preliminary data.</text>
</comment>
<protein>
    <recommendedName>
        <fullName evidence="4">SnoaL-like domain-containing protein</fullName>
    </recommendedName>
</protein>
<dbReference type="InterPro" id="IPR032710">
    <property type="entry name" value="NTF2-like_dom_sf"/>
</dbReference>
<evidence type="ECO:0000313" key="3">
    <source>
        <dbReference type="Proteomes" id="UP001201262"/>
    </source>
</evidence>